<evidence type="ECO:0000256" key="12">
    <source>
        <dbReference type="ARBA" id="ARBA00022989"/>
    </source>
</evidence>
<evidence type="ECO:0000256" key="17">
    <source>
        <dbReference type="ARBA" id="ARBA00048623"/>
    </source>
</evidence>
<evidence type="ECO:0000256" key="2">
    <source>
        <dbReference type="ARBA" id="ARBA00004651"/>
    </source>
</evidence>
<dbReference type="InterPro" id="IPR003805">
    <property type="entry name" value="CobS"/>
</dbReference>
<comment type="caution">
    <text evidence="21">The sequence shown here is derived from an EMBL/GenBank/DDBJ whole genome shotgun (WGS) entry which is preliminary data.</text>
</comment>
<keyword evidence="22" id="KW-1185">Reference proteome</keyword>
<keyword evidence="7 19" id="KW-1003">Cell membrane</keyword>
<gene>
    <name evidence="19" type="primary">cobS</name>
    <name evidence="21" type="ORF">FB475_7185</name>
</gene>
<reference evidence="21 22" key="1">
    <citation type="submission" date="2019-06" db="EMBL/GenBank/DDBJ databases">
        <title>Sequencing the genomes of 1000 actinobacteria strains.</title>
        <authorList>
            <person name="Klenk H.-P."/>
        </authorList>
    </citation>
    <scope>NUCLEOTIDE SEQUENCE [LARGE SCALE GENOMIC DNA]</scope>
    <source>
        <strain evidence="21 22">DSM 17305</strain>
    </source>
</reference>
<evidence type="ECO:0000256" key="18">
    <source>
        <dbReference type="ARBA" id="ARBA00049504"/>
    </source>
</evidence>
<evidence type="ECO:0000256" key="14">
    <source>
        <dbReference type="ARBA" id="ARBA00025228"/>
    </source>
</evidence>
<feature type="transmembrane region" description="Helical" evidence="19">
    <location>
        <begin position="32"/>
        <end position="57"/>
    </location>
</feature>
<dbReference type="EC" id="2.7.8.26" evidence="5 19"/>
<dbReference type="EMBL" id="VFMM01000004">
    <property type="protein sequence ID" value="TQJ00192.1"/>
    <property type="molecule type" value="Genomic_DNA"/>
</dbReference>
<comment type="catalytic activity">
    <reaction evidence="17 19">
        <text>alpha-ribazole + adenosylcob(III)inamide-GDP = adenosylcob(III)alamin + GMP + H(+)</text>
        <dbReference type="Rhea" id="RHEA:16049"/>
        <dbReference type="ChEBI" id="CHEBI:10329"/>
        <dbReference type="ChEBI" id="CHEBI:15378"/>
        <dbReference type="ChEBI" id="CHEBI:18408"/>
        <dbReference type="ChEBI" id="CHEBI:58115"/>
        <dbReference type="ChEBI" id="CHEBI:60487"/>
        <dbReference type="EC" id="2.7.8.26"/>
    </reaction>
</comment>
<sequence>MVLAPLVGVVVGGVAAAVVALAQLVRPDAELLAAVLGVLVVAGLSGGLHLDGLADFADALGSRRDPETMLRIMKQSDIGPFGVVAIVGVLLVDVAALTACVQAGFGWQAILIATVASRLTLPWSCRTTIPAARPDGLGTIVAATVRPITATFATALVLAATTALTWQPHQATQHQAVPHQTAQHQAVQHERVDYQVVRHDAAGATPPTHQHLNTPTSPRPTAATAPTHQHLNTPTSLHPTAATAPTHQDLTPTTWLELTDAAAPTRQDLSTPNWLHLSGGAGAVLLAVAISFLISRTATRKLGGTTGDVLGATVELALPVALLSIALTV</sequence>
<organism evidence="21 22">
    <name type="scientific">Kribbella jejuensis</name>
    <dbReference type="NCBI Taxonomy" id="236068"/>
    <lineage>
        <taxon>Bacteria</taxon>
        <taxon>Bacillati</taxon>
        <taxon>Actinomycetota</taxon>
        <taxon>Actinomycetes</taxon>
        <taxon>Propionibacteriales</taxon>
        <taxon>Kribbellaceae</taxon>
        <taxon>Kribbella</taxon>
    </lineage>
</organism>
<comment type="cofactor">
    <cofactor evidence="1 19">
        <name>Mg(2+)</name>
        <dbReference type="ChEBI" id="CHEBI:18420"/>
    </cofactor>
</comment>
<evidence type="ECO:0000256" key="11">
    <source>
        <dbReference type="ARBA" id="ARBA00022842"/>
    </source>
</evidence>
<keyword evidence="10 19" id="KW-0812">Transmembrane</keyword>
<comment type="catalytic activity">
    <reaction evidence="18 19">
        <text>alpha-ribazole 5'-phosphate + adenosylcob(III)inamide-GDP = adenosylcob(III)alamin 5'-phosphate + GMP + H(+)</text>
        <dbReference type="Rhea" id="RHEA:23560"/>
        <dbReference type="ChEBI" id="CHEBI:15378"/>
        <dbReference type="ChEBI" id="CHEBI:57918"/>
        <dbReference type="ChEBI" id="CHEBI:58115"/>
        <dbReference type="ChEBI" id="CHEBI:60487"/>
        <dbReference type="ChEBI" id="CHEBI:60493"/>
        <dbReference type="EC" id="2.7.8.26"/>
    </reaction>
</comment>
<name>A0A542DAU2_9ACTN</name>
<evidence type="ECO:0000256" key="3">
    <source>
        <dbReference type="ARBA" id="ARBA00004663"/>
    </source>
</evidence>
<feature type="transmembrane region" description="Helical" evidence="19">
    <location>
        <begin position="306"/>
        <end position="327"/>
    </location>
</feature>
<feature type="region of interest" description="Disordered" evidence="20">
    <location>
        <begin position="203"/>
        <end position="247"/>
    </location>
</feature>
<dbReference type="PANTHER" id="PTHR34148">
    <property type="entry name" value="ADENOSYLCOBINAMIDE-GDP RIBAZOLETRANSFERASE"/>
    <property type="match status" value="1"/>
</dbReference>
<dbReference type="GO" id="GO:0008818">
    <property type="term" value="F:cobalamin 5'-phosphate synthase activity"/>
    <property type="evidence" value="ECO:0007669"/>
    <property type="project" value="UniProtKB-UniRule"/>
</dbReference>
<proteinExistence type="inferred from homology"/>
<evidence type="ECO:0000256" key="8">
    <source>
        <dbReference type="ARBA" id="ARBA00022573"/>
    </source>
</evidence>
<keyword evidence="13 19" id="KW-0472">Membrane</keyword>
<comment type="function">
    <text evidence="14 19">Joins adenosylcobinamide-GDP and alpha-ribazole to generate adenosylcobalamin (Ado-cobalamin). Also synthesizes adenosylcobalamin 5'-phosphate from adenosylcobinamide-GDP and alpha-ribazole 5'-phosphate.</text>
</comment>
<dbReference type="UniPathway" id="UPA00148">
    <property type="reaction ID" value="UER00238"/>
</dbReference>
<dbReference type="GO" id="GO:0009236">
    <property type="term" value="P:cobalamin biosynthetic process"/>
    <property type="evidence" value="ECO:0007669"/>
    <property type="project" value="UniProtKB-UniRule"/>
</dbReference>
<comment type="subcellular location">
    <subcellularLocation>
        <location evidence="2 19">Cell membrane</location>
        <topology evidence="2 19">Multi-pass membrane protein</topology>
    </subcellularLocation>
</comment>
<feature type="compositionally biased region" description="Low complexity" evidence="20">
    <location>
        <begin position="214"/>
        <end position="227"/>
    </location>
</feature>
<dbReference type="Proteomes" id="UP000316298">
    <property type="component" value="Unassembled WGS sequence"/>
</dbReference>
<keyword evidence="8 19" id="KW-0169">Cobalamin biosynthesis</keyword>
<dbReference type="GO" id="GO:0005886">
    <property type="term" value="C:plasma membrane"/>
    <property type="evidence" value="ECO:0007669"/>
    <property type="project" value="UniProtKB-SubCell"/>
</dbReference>
<feature type="compositionally biased region" description="Polar residues" evidence="20">
    <location>
        <begin position="229"/>
        <end position="247"/>
    </location>
</feature>
<feature type="transmembrane region" description="Helical" evidence="19">
    <location>
        <begin position="274"/>
        <end position="294"/>
    </location>
</feature>
<evidence type="ECO:0000256" key="15">
    <source>
        <dbReference type="ARBA" id="ARBA00032605"/>
    </source>
</evidence>
<protein>
    <recommendedName>
        <fullName evidence="6 19">Adenosylcobinamide-GDP ribazoletransferase</fullName>
        <ecNumber evidence="5 19">2.7.8.26</ecNumber>
    </recommendedName>
    <alternativeName>
        <fullName evidence="16 19">Cobalamin synthase</fullName>
    </alternativeName>
    <alternativeName>
        <fullName evidence="15 19">Cobalamin-5'-phosphate synthase</fullName>
    </alternativeName>
</protein>
<evidence type="ECO:0000256" key="1">
    <source>
        <dbReference type="ARBA" id="ARBA00001946"/>
    </source>
</evidence>
<evidence type="ECO:0000256" key="4">
    <source>
        <dbReference type="ARBA" id="ARBA00010561"/>
    </source>
</evidence>
<dbReference type="GO" id="GO:0051073">
    <property type="term" value="F:adenosylcobinamide-GDP ribazoletransferase activity"/>
    <property type="evidence" value="ECO:0007669"/>
    <property type="project" value="UniProtKB-UniRule"/>
</dbReference>
<evidence type="ECO:0000256" key="6">
    <source>
        <dbReference type="ARBA" id="ARBA00015850"/>
    </source>
</evidence>
<feature type="transmembrane region" description="Helical" evidence="19">
    <location>
        <begin position="78"/>
        <end position="99"/>
    </location>
</feature>
<evidence type="ECO:0000256" key="10">
    <source>
        <dbReference type="ARBA" id="ARBA00022692"/>
    </source>
</evidence>
<evidence type="ECO:0000256" key="7">
    <source>
        <dbReference type="ARBA" id="ARBA00022475"/>
    </source>
</evidence>
<evidence type="ECO:0000256" key="20">
    <source>
        <dbReference type="SAM" id="MobiDB-lite"/>
    </source>
</evidence>
<comment type="similarity">
    <text evidence="4 19">Belongs to the CobS family.</text>
</comment>
<evidence type="ECO:0000256" key="13">
    <source>
        <dbReference type="ARBA" id="ARBA00023136"/>
    </source>
</evidence>
<dbReference type="Pfam" id="PF02654">
    <property type="entry name" value="CobS"/>
    <property type="match status" value="2"/>
</dbReference>
<keyword evidence="12 19" id="KW-1133">Transmembrane helix</keyword>
<accession>A0A542DAU2</accession>
<evidence type="ECO:0000256" key="5">
    <source>
        <dbReference type="ARBA" id="ARBA00013200"/>
    </source>
</evidence>
<dbReference type="AlphaFoldDB" id="A0A542DAU2"/>
<evidence type="ECO:0000256" key="9">
    <source>
        <dbReference type="ARBA" id="ARBA00022679"/>
    </source>
</evidence>
<keyword evidence="9 19" id="KW-0808">Transferase</keyword>
<evidence type="ECO:0000313" key="22">
    <source>
        <dbReference type="Proteomes" id="UP000316298"/>
    </source>
</evidence>
<evidence type="ECO:0000256" key="16">
    <source>
        <dbReference type="ARBA" id="ARBA00032853"/>
    </source>
</evidence>
<dbReference type="HAMAP" id="MF_00719">
    <property type="entry name" value="CobS"/>
    <property type="match status" value="1"/>
</dbReference>
<comment type="pathway">
    <text evidence="3 19">Cofactor biosynthesis; adenosylcobalamin biosynthesis; adenosylcobalamin from cob(II)yrinate a,c-diamide: step 7/7.</text>
</comment>
<keyword evidence="11 19" id="KW-0460">Magnesium</keyword>
<dbReference type="PANTHER" id="PTHR34148:SF1">
    <property type="entry name" value="ADENOSYLCOBINAMIDE-GDP RIBAZOLETRANSFERASE"/>
    <property type="match status" value="1"/>
</dbReference>
<evidence type="ECO:0000313" key="21">
    <source>
        <dbReference type="EMBL" id="TQJ00192.1"/>
    </source>
</evidence>
<evidence type="ECO:0000256" key="19">
    <source>
        <dbReference type="HAMAP-Rule" id="MF_00719"/>
    </source>
</evidence>